<dbReference type="Proteomes" id="UP000283880">
    <property type="component" value="Unassembled WGS sequence"/>
</dbReference>
<organism evidence="1 2">
    <name type="scientific">Enterocloster asparagiformis</name>
    <dbReference type="NCBI Taxonomy" id="333367"/>
    <lineage>
        <taxon>Bacteria</taxon>
        <taxon>Bacillati</taxon>
        <taxon>Bacillota</taxon>
        <taxon>Clostridia</taxon>
        <taxon>Lachnospirales</taxon>
        <taxon>Lachnospiraceae</taxon>
        <taxon>Enterocloster</taxon>
    </lineage>
</organism>
<name>A0A413FH34_9FIRM</name>
<proteinExistence type="predicted"/>
<reference evidence="1 2" key="1">
    <citation type="submission" date="2018-08" db="EMBL/GenBank/DDBJ databases">
        <title>A genome reference for cultivated species of the human gut microbiota.</title>
        <authorList>
            <person name="Zou Y."/>
            <person name="Xue W."/>
            <person name="Luo G."/>
        </authorList>
    </citation>
    <scope>NUCLEOTIDE SEQUENCE [LARGE SCALE GENOMIC DNA]</scope>
    <source>
        <strain evidence="1 2">AF04-15</strain>
    </source>
</reference>
<evidence type="ECO:0000313" key="2">
    <source>
        <dbReference type="Proteomes" id="UP000283880"/>
    </source>
</evidence>
<protein>
    <submittedName>
        <fullName evidence="1">Uncharacterized protein</fullName>
    </submittedName>
</protein>
<sequence>MICGIYTEQQPVTWAENAADKGGFYEMRACVDHGPALCIRPDGDGYITRFMDMNAGGTANRHWGAAQGKDAVHTGRVVVK</sequence>
<comment type="caution">
    <text evidence="1">The sequence shown here is derived from an EMBL/GenBank/DDBJ whole genome shotgun (WGS) entry which is preliminary data.</text>
</comment>
<dbReference type="EMBL" id="QSBM01000005">
    <property type="protein sequence ID" value="RGX30333.1"/>
    <property type="molecule type" value="Genomic_DNA"/>
</dbReference>
<dbReference type="AlphaFoldDB" id="A0A413FH34"/>
<gene>
    <name evidence="1" type="ORF">DWV29_07800</name>
</gene>
<accession>A0A413FH34</accession>
<evidence type="ECO:0000313" key="1">
    <source>
        <dbReference type="EMBL" id="RGX30333.1"/>
    </source>
</evidence>